<sequence>MGRKRKNKKYKKYVGNNHEKRSRATKYRNPPDISSNSDVQTIHEPEEISSSSFGSSLNGNARSVRSLGSQCNIISHCEPSISNPLAQQLLPPTPSRATRGGAVSPPGAIQDDISGVNASSGSESGQSEIQFGGVQDGLFNVSDYGTYF</sequence>
<accession>A0ACC2NLJ3</accession>
<keyword evidence="2" id="KW-1185">Reference proteome</keyword>
<organism evidence="1 2">
    <name type="scientific">Eretmocerus hayati</name>
    <dbReference type="NCBI Taxonomy" id="131215"/>
    <lineage>
        <taxon>Eukaryota</taxon>
        <taxon>Metazoa</taxon>
        <taxon>Ecdysozoa</taxon>
        <taxon>Arthropoda</taxon>
        <taxon>Hexapoda</taxon>
        <taxon>Insecta</taxon>
        <taxon>Pterygota</taxon>
        <taxon>Neoptera</taxon>
        <taxon>Endopterygota</taxon>
        <taxon>Hymenoptera</taxon>
        <taxon>Apocrita</taxon>
        <taxon>Proctotrupomorpha</taxon>
        <taxon>Chalcidoidea</taxon>
        <taxon>Aphelinidae</taxon>
        <taxon>Aphelininae</taxon>
        <taxon>Eretmocerus</taxon>
    </lineage>
</organism>
<evidence type="ECO:0000313" key="1">
    <source>
        <dbReference type="EMBL" id="KAJ8671082.1"/>
    </source>
</evidence>
<protein>
    <submittedName>
        <fullName evidence="1">Uncharacterized protein</fullName>
    </submittedName>
</protein>
<dbReference type="Proteomes" id="UP001239111">
    <property type="component" value="Chromosome 3"/>
</dbReference>
<dbReference type="EMBL" id="CM056743">
    <property type="protein sequence ID" value="KAJ8671082.1"/>
    <property type="molecule type" value="Genomic_DNA"/>
</dbReference>
<comment type="caution">
    <text evidence="1">The sequence shown here is derived from an EMBL/GenBank/DDBJ whole genome shotgun (WGS) entry which is preliminary data.</text>
</comment>
<gene>
    <name evidence="1" type="ORF">QAD02_002341</name>
</gene>
<evidence type="ECO:0000313" key="2">
    <source>
        <dbReference type="Proteomes" id="UP001239111"/>
    </source>
</evidence>
<proteinExistence type="predicted"/>
<reference evidence="1" key="1">
    <citation type="submission" date="2023-04" db="EMBL/GenBank/DDBJ databases">
        <title>A chromosome-level genome assembly of the parasitoid wasp Eretmocerus hayati.</title>
        <authorList>
            <person name="Zhong Y."/>
            <person name="Liu S."/>
            <person name="Liu Y."/>
        </authorList>
    </citation>
    <scope>NUCLEOTIDE SEQUENCE</scope>
    <source>
        <strain evidence="1">ZJU_SS_LIU_2023</strain>
    </source>
</reference>
<name>A0ACC2NLJ3_9HYME</name>